<dbReference type="CDD" id="cd11529">
    <property type="entry name" value="NTP-PPase_MazG_Cterm"/>
    <property type="match status" value="1"/>
</dbReference>
<dbReference type="OrthoDB" id="9808939at2"/>
<dbReference type="GO" id="GO:0046047">
    <property type="term" value="P:TTP catabolic process"/>
    <property type="evidence" value="ECO:0007669"/>
    <property type="project" value="TreeGrafter"/>
</dbReference>
<evidence type="ECO:0000259" key="5">
    <source>
        <dbReference type="Pfam" id="PF03819"/>
    </source>
</evidence>
<evidence type="ECO:0000256" key="4">
    <source>
        <dbReference type="ARBA" id="ARBA00074799"/>
    </source>
</evidence>
<dbReference type="EMBL" id="FRFG01000033">
    <property type="protein sequence ID" value="SHO57117.1"/>
    <property type="molecule type" value="Genomic_DNA"/>
</dbReference>
<name>A0A1M7YWT7_9VIBR</name>
<dbReference type="GO" id="GO:0006950">
    <property type="term" value="P:response to stress"/>
    <property type="evidence" value="ECO:0007669"/>
    <property type="project" value="UniProtKB-ARBA"/>
</dbReference>
<dbReference type="SUPFAM" id="SSF101386">
    <property type="entry name" value="all-alpha NTP pyrophosphatases"/>
    <property type="match status" value="2"/>
</dbReference>
<comment type="similarity">
    <text evidence="2">Belongs to the nucleoside triphosphate pyrophosphohydrolase family.</text>
</comment>
<dbReference type="GO" id="GO:0046081">
    <property type="term" value="P:dUTP catabolic process"/>
    <property type="evidence" value="ECO:0007669"/>
    <property type="project" value="TreeGrafter"/>
</dbReference>
<dbReference type="GO" id="GO:0046076">
    <property type="term" value="P:dTTP catabolic process"/>
    <property type="evidence" value="ECO:0007669"/>
    <property type="project" value="TreeGrafter"/>
</dbReference>
<evidence type="ECO:0000256" key="1">
    <source>
        <dbReference type="ARBA" id="ARBA00052141"/>
    </source>
</evidence>
<dbReference type="NCBIfam" id="NF007113">
    <property type="entry name" value="PRK09562.1"/>
    <property type="match status" value="1"/>
</dbReference>
<sequence>MSHPIEQLKQIMTRLRDPESGCPWDLKQTFETIVPHTIEETYEVVDAIHSGDWENLKEELGDFVFQAVFYCQLAQEQGLFDFDDVIRGVNEKLIRRHPHVFDQLEVEDEAEIQANWNKIKAEEKAQAGKTEQSILDAVPASLPALSKANKLQSRCAKFGFDWDTLPPVVEKVQEELDEVMAEVNHPQPDQTKIESELGDLLFSVVNLSRHLKCHPETALTRSNQKFIRRFKGVEAIARSKEKPLTGLTLAELDAMWDQVKAKE</sequence>
<dbReference type="NCBIfam" id="TIGR00444">
    <property type="entry name" value="mazG"/>
    <property type="match status" value="1"/>
</dbReference>
<dbReference type="Gene3D" id="1.10.287.1080">
    <property type="entry name" value="MazG-like"/>
    <property type="match status" value="2"/>
</dbReference>
<keyword evidence="6" id="KW-0378">Hydrolase</keyword>
<dbReference type="InterPro" id="IPR048015">
    <property type="entry name" value="NTP-PPase_MazG-like_N"/>
</dbReference>
<proteinExistence type="inferred from homology"/>
<dbReference type="AlphaFoldDB" id="A0A1M7YWT7"/>
<dbReference type="GO" id="GO:0047693">
    <property type="term" value="F:ATP diphosphatase activity"/>
    <property type="evidence" value="ECO:0007669"/>
    <property type="project" value="UniProtKB-EC"/>
</dbReference>
<dbReference type="STRING" id="1117707.VQ7734_02886"/>
<evidence type="ECO:0000256" key="3">
    <source>
        <dbReference type="ARBA" id="ARBA00066372"/>
    </source>
</evidence>
<comment type="catalytic activity">
    <reaction evidence="1">
        <text>ATP + H2O = AMP + diphosphate + H(+)</text>
        <dbReference type="Rhea" id="RHEA:14245"/>
        <dbReference type="ChEBI" id="CHEBI:15377"/>
        <dbReference type="ChEBI" id="CHEBI:15378"/>
        <dbReference type="ChEBI" id="CHEBI:30616"/>
        <dbReference type="ChEBI" id="CHEBI:33019"/>
        <dbReference type="ChEBI" id="CHEBI:456215"/>
        <dbReference type="EC" id="3.6.1.8"/>
    </reaction>
</comment>
<accession>A0A1M7YWT7</accession>
<organism evidence="6 7">
    <name type="scientific">Vibrio quintilis</name>
    <dbReference type="NCBI Taxonomy" id="1117707"/>
    <lineage>
        <taxon>Bacteria</taxon>
        <taxon>Pseudomonadati</taxon>
        <taxon>Pseudomonadota</taxon>
        <taxon>Gammaproteobacteria</taxon>
        <taxon>Vibrionales</taxon>
        <taxon>Vibrionaceae</taxon>
        <taxon>Vibrio</taxon>
    </lineage>
</organism>
<dbReference type="EC" id="3.6.1.8" evidence="3"/>
<dbReference type="InterPro" id="IPR004518">
    <property type="entry name" value="MazG-like_dom"/>
</dbReference>
<dbReference type="Proteomes" id="UP000184600">
    <property type="component" value="Unassembled WGS sequence"/>
</dbReference>
<dbReference type="InterPro" id="IPR048011">
    <property type="entry name" value="NTP-PPase_MazG-like_C"/>
</dbReference>
<keyword evidence="7" id="KW-1185">Reference proteome</keyword>
<dbReference type="FunFam" id="1.10.287.1080:FF:000001">
    <property type="entry name" value="Nucleoside triphosphate pyrophosphohydrolase"/>
    <property type="match status" value="1"/>
</dbReference>
<dbReference type="InterPro" id="IPR011551">
    <property type="entry name" value="NTP_PyrPHydrolase_MazG"/>
</dbReference>
<evidence type="ECO:0000313" key="6">
    <source>
        <dbReference type="EMBL" id="SHO57117.1"/>
    </source>
</evidence>
<dbReference type="GO" id="GO:0046061">
    <property type="term" value="P:dATP catabolic process"/>
    <property type="evidence" value="ECO:0007669"/>
    <property type="project" value="TreeGrafter"/>
</dbReference>
<dbReference type="PANTHER" id="PTHR30522:SF0">
    <property type="entry name" value="NUCLEOSIDE TRIPHOSPHATE PYROPHOSPHOHYDROLASE"/>
    <property type="match status" value="1"/>
</dbReference>
<reference evidence="7" key="1">
    <citation type="submission" date="2016-12" db="EMBL/GenBank/DDBJ databases">
        <authorList>
            <person name="Rodrigo-Torres L."/>
            <person name="Arahal R.D."/>
            <person name="Lucena T."/>
        </authorList>
    </citation>
    <scope>NUCLEOTIDE SEQUENCE [LARGE SCALE GENOMIC DNA]</scope>
</reference>
<evidence type="ECO:0000313" key="7">
    <source>
        <dbReference type="Proteomes" id="UP000184600"/>
    </source>
</evidence>
<evidence type="ECO:0000256" key="2">
    <source>
        <dbReference type="ARBA" id="ARBA00061115"/>
    </source>
</evidence>
<dbReference type="GO" id="GO:0006203">
    <property type="term" value="P:dGTP catabolic process"/>
    <property type="evidence" value="ECO:0007669"/>
    <property type="project" value="TreeGrafter"/>
</dbReference>
<dbReference type="PANTHER" id="PTHR30522">
    <property type="entry name" value="NUCLEOSIDE TRIPHOSPHATE PYROPHOSPHOHYDROLASE"/>
    <property type="match status" value="1"/>
</dbReference>
<dbReference type="GO" id="GO:0046052">
    <property type="term" value="P:UTP catabolic process"/>
    <property type="evidence" value="ECO:0007669"/>
    <property type="project" value="TreeGrafter"/>
</dbReference>
<dbReference type="CDD" id="cd11528">
    <property type="entry name" value="NTP-PPase_MazG_Nterm"/>
    <property type="match status" value="1"/>
</dbReference>
<dbReference type="RefSeq" id="WP_073583776.1">
    <property type="nucleotide sequence ID" value="NZ_AP024899.1"/>
</dbReference>
<protein>
    <recommendedName>
        <fullName evidence="4">Nucleoside triphosphate pyrophosphohydrolase</fullName>
        <ecNumber evidence="3">3.6.1.8</ecNumber>
    </recommendedName>
</protein>
<dbReference type="FunFam" id="1.10.287.1080:FF:000003">
    <property type="entry name" value="Nucleoside triphosphate pyrophosphohydrolase"/>
    <property type="match status" value="1"/>
</dbReference>
<feature type="domain" description="NTP pyrophosphohydrolase MazG-like" evidence="5">
    <location>
        <begin position="170"/>
        <end position="231"/>
    </location>
</feature>
<feature type="domain" description="NTP pyrophosphohydrolase MazG-like" evidence="5">
    <location>
        <begin position="28"/>
        <end position="101"/>
    </location>
</feature>
<dbReference type="Pfam" id="PF03819">
    <property type="entry name" value="MazG"/>
    <property type="match status" value="2"/>
</dbReference>
<gene>
    <name evidence="6" type="primary">mazG</name>
    <name evidence="6" type="ORF">VQ7734_02886</name>
</gene>